<evidence type="ECO:0000259" key="4">
    <source>
        <dbReference type="Pfam" id="PF24816"/>
    </source>
</evidence>
<dbReference type="RefSeq" id="XP_030642525.1">
    <property type="nucleotide sequence ID" value="XM_030786665.1"/>
</dbReference>
<feature type="region of interest" description="Disordered" evidence="1">
    <location>
        <begin position="1715"/>
        <end position="1745"/>
    </location>
</feature>
<dbReference type="InterPro" id="IPR052614">
    <property type="entry name" value="CFAP65"/>
</dbReference>
<organism evidence="7 8">
    <name type="scientific">Chanos chanos</name>
    <name type="common">Milkfish</name>
    <name type="synonym">Mugil chanos</name>
    <dbReference type="NCBI Taxonomy" id="29144"/>
    <lineage>
        <taxon>Eukaryota</taxon>
        <taxon>Metazoa</taxon>
        <taxon>Chordata</taxon>
        <taxon>Craniata</taxon>
        <taxon>Vertebrata</taxon>
        <taxon>Euteleostomi</taxon>
        <taxon>Actinopterygii</taxon>
        <taxon>Neopterygii</taxon>
        <taxon>Teleostei</taxon>
        <taxon>Ostariophysi</taxon>
        <taxon>Gonorynchiformes</taxon>
        <taxon>Chanidae</taxon>
        <taxon>Chanos</taxon>
    </lineage>
</organism>
<feature type="domain" description="CFAP65 eight Ig-like" evidence="5">
    <location>
        <begin position="868"/>
        <end position="983"/>
    </location>
</feature>
<dbReference type="PANTHER" id="PTHR46127:SF1">
    <property type="entry name" value="CILIA- AND FLAGELLA-ASSOCIATED PROTEIN 65"/>
    <property type="match status" value="1"/>
</dbReference>
<dbReference type="InterPro" id="IPR056344">
    <property type="entry name" value="Ig_CFAP65-like_9th"/>
</dbReference>
<dbReference type="GO" id="GO:0005737">
    <property type="term" value="C:cytoplasm"/>
    <property type="evidence" value="ECO:0007669"/>
    <property type="project" value="UniProtKB-SubCell"/>
</dbReference>
<keyword evidence="8" id="KW-0969">Cilium</keyword>
<dbReference type="Pfam" id="PF24816">
    <property type="entry name" value="Ig_CFAP65__9th"/>
    <property type="match status" value="1"/>
</dbReference>
<protein>
    <submittedName>
        <fullName evidence="8">Cilia- and flagella-associated protein 65</fullName>
    </submittedName>
</protein>
<dbReference type="InParanoid" id="A0A6J2WAZ1"/>
<evidence type="ECO:0000259" key="2">
    <source>
        <dbReference type="Pfam" id="PF24291"/>
    </source>
</evidence>
<name>A0A6J2WAZ1_CHACN</name>
<dbReference type="InterPro" id="IPR057470">
    <property type="entry name" value="Ig_CFAP65_7th"/>
</dbReference>
<sequence length="1766" mass="197167">MALKYELLQGPSLQRSNELINRGLSQRSCFLGVETQAVLVWEKWELGKEYTKTLQLNNVHSKLLKLRFRPPKSKFFTTPYPQTISLSPGLSFSLPVTFRPLEKCEYVDSIEFQGKEGSFQVSLQAAVPQHMLELPESVLLPPCAVHHSSQTTFLFRNASKLRTGFRWELASPFQLSPDCGVLEPGEERRLTVLFHPQGALVYQREARCLFGDEGESSCTLLVRGLSKYPLLQIRSQEQDQHSGLLDFGSVAVGATVESHFEIYNSSSVSAHFTLSWLRRSALLDRVFRCEVREGLLAPQSALKVPVCFSPCCVDTSSVDYLSLACPGAVSKNLLKVTGTCFGPSVSLSSPMLNFGCVEEGGEASCTVQITNSSTVPAYYQFDTDTNGHSVFTIDQPCGTLAANSNLTLCVCFRPHHPIAHHRRVACLVLHREPLFLDLIGTCHSEQQKPSILSPRHLHMYRKHLQRGLTSYPPDLLSDMLAENKLRLDEDETLLLQEVSSENSDVFQSLADRKPEEEYYHSNGVDCRGKESQSSPFSHVTVQPTELLFYSEPASQYVYVTNHTKGKLSLLWTSAENSPFSVSPSTCEHLGPLKTTTFRVTYNPKEHNTFHAAQLECFALYTLLRDHCYTEDQTLCPSWCIRVRVSGHSFQPGKEHFIPRLCVQQPRVLFPALNQVAYRNVLLQNTGDLPLIFKLDPKECPSVCVLPSSGMILPGSHQILMLRSLPAEDHPVNLPLRLQLNGLPNHIQELSVVSRVERAHVAIEGDGEVYFQPTAVGGCSQRSLWVRNMSSFPLQFQWKVWSPDARVLSVQPNSGPLLPGESKMQTWSFSPAEEKLYNMKASLSFWPRHSEACKRSRITVKALGMAAKGNIEAEWSVLELGDLLVGGSKTFEIPLFNRGSCPACFSLTVHQSIVCPDSPETVYVDPLAMELDVLSGTIPSCSRLLIRSTVQPARRVHYCWTISYQTVNASGCAVGNPESLCRVQGEGVYPCMGVTDACGCGSVEGLSKLQLWSLFSLDTLNAHLRRDPSPNELTYRVPTRHSLRRCPPVFTSDMVDFNFSAASLGSDPSSVLLMFENTANIPVQWSFLYPEDQQIELEYWAESGDFTPTELHQMKVRDNRLFSISPRSGKLLPGQQRAVQFTYRHDFTGTNRLPVLLKLSYGREILLNFLGITVERDRSYIYFASTKHTFSPVAIGGFSPPKQVYELYNGGALPVTYHVDTSPLEQLMEENFNHPVLQCLTPDGEVQPGCTAQLEWVLSPLEAKTYSVDIPIHVVGGDCTLVTFEGCGVHDRGLGRSKPVQLHTHHLSVPHTQRVPFPGQMGFLSEEMVSFGDVPVWTRSTRILFLSNVSHTDRILYTWRLTDQSCQQAVKIHPVSGTLMAGESALCIITLQTSGTPTFYQLDLVCEVTAEKELIRYHADLQQWQDNAERQKHEFTLTEKDVTHTIRSQQDKRAQNLPPIHRSSSSAVAGGPYGRSSKTERSTLRQTDQARRAPQPPRPALLHLGVTASSHSLLEYQTHFPALFKSHYVSRCHKPETIRSGSSDSQQDSTVLPSLSHGPVRDIITGVLASVLGSLLDEPQFRQSLVNCVNEPVPYFSQLGQVQTSPSTAVPPSDETSSPRTGTVSSSPVPDQRHRDGRHSVFQSEADVNGVCEPDIQQRELQQEQMLNIQETIRRSAEFGELVEDILLNTLQNLMMEAFLGELDLTAKPRIIALPPISPRRNSCGSRRPSRGHTKSERSREVQGRWGAHRAPYMPLSALLSKLWTHS</sequence>
<keyword evidence="7" id="KW-1185">Reference proteome</keyword>
<dbReference type="InterPro" id="IPR013783">
    <property type="entry name" value="Ig-like_fold"/>
</dbReference>
<evidence type="ECO:0000313" key="8">
    <source>
        <dbReference type="RefSeq" id="XP_030642525.1"/>
    </source>
</evidence>
<feature type="region of interest" description="Disordered" evidence="1">
    <location>
        <begin position="1439"/>
        <end position="1500"/>
    </location>
</feature>
<dbReference type="GO" id="GO:0007288">
    <property type="term" value="P:sperm axoneme assembly"/>
    <property type="evidence" value="ECO:0007669"/>
    <property type="project" value="TreeGrafter"/>
</dbReference>
<feature type="compositionally biased region" description="Basic and acidic residues" evidence="1">
    <location>
        <begin position="1439"/>
        <end position="1453"/>
    </location>
</feature>
<dbReference type="InterPro" id="IPR058536">
    <property type="entry name" value="Ig_CFAP65_4th"/>
</dbReference>
<feature type="domain" description="CFAP65 tenth Ig-like" evidence="2">
    <location>
        <begin position="1173"/>
        <end position="1291"/>
    </location>
</feature>
<dbReference type="Pfam" id="PF24507">
    <property type="entry name" value="Ig_CFAP65_4th"/>
    <property type="match status" value="1"/>
</dbReference>
<dbReference type="Pfam" id="PF25249">
    <property type="entry name" value="Ig_CFAP65_7th"/>
    <property type="match status" value="2"/>
</dbReference>
<evidence type="ECO:0000259" key="3">
    <source>
        <dbReference type="Pfam" id="PF24507"/>
    </source>
</evidence>
<dbReference type="Proteomes" id="UP000504632">
    <property type="component" value="Chromosome 10"/>
</dbReference>
<feature type="compositionally biased region" description="Polar residues" evidence="1">
    <location>
        <begin position="1599"/>
        <end position="1628"/>
    </location>
</feature>
<dbReference type="GeneID" id="115822746"/>
<feature type="domain" description="CFAP65 fourth Ig-like" evidence="3">
    <location>
        <begin position="351"/>
        <end position="445"/>
    </location>
</feature>
<dbReference type="InterPro" id="IPR057467">
    <property type="entry name" value="Ig_CFAP65_8th"/>
</dbReference>
<feature type="compositionally biased region" description="Basic and acidic residues" evidence="1">
    <location>
        <begin position="1476"/>
        <end position="1490"/>
    </location>
</feature>
<feature type="region of interest" description="Disordered" evidence="1">
    <location>
        <begin position="1599"/>
        <end position="1638"/>
    </location>
</feature>
<feature type="compositionally biased region" description="Basic and acidic residues" evidence="1">
    <location>
        <begin position="1733"/>
        <end position="1742"/>
    </location>
</feature>
<dbReference type="InterPro" id="IPR056305">
    <property type="entry name" value="Ig_CFAP65_10th"/>
</dbReference>
<gene>
    <name evidence="8" type="primary">cfap65</name>
</gene>
<feature type="domain" description="CFAP65 seventh Ig-like" evidence="6">
    <location>
        <begin position="137"/>
        <end position="216"/>
    </location>
</feature>
<dbReference type="Pfam" id="PF25248">
    <property type="entry name" value="Ig_CFAP65_8th"/>
    <property type="match status" value="1"/>
</dbReference>
<reference evidence="8" key="1">
    <citation type="submission" date="2025-08" db="UniProtKB">
        <authorList>
            <consortium name="RefSeq"/>
        </authorList>
    </citation>
    <scope>IDENTIFICATION</scope>
</reference>
<dbReference type="CTD" id="255101"/>
<feature type="region of interest" description="Disordered" evidence="1">
    <location>
        <begin position="1534"/>
        <end position="1556"/>
    </location>
</feature>
<dbReference type="PANTHER" id="PTHR46127">
    <property type="entry name" value="CILIA- AND FLAGELLA-ASSOCIATED PROTEIN 65"/>
    <property type="match status" value="1"/>
</dbReference>
<dbReference type="GO" id="GO:0036126">
    <property type="term" value="C:sperm flagellum"/>
    <property type="evidence" value="ECO:0007669"/>
    <property type="project" value="TreeGrafter"/>
</dbReference>
<keyword evidence="8" id="KW-0966">Cell projection</keyword>
<keyword evidence="8" id="KW-0282">Flagellum</keyword>
<evidence type="ECO:0000259" key="6">
    <source>
        <dbReference type="Pfam" id="PF25249"/>
    </source>
</evidence>
<dbReference type="Pfam" id="PF24291">
    <property type="entry name" value="Ig_CFAP65"/>
    <property type="match status" value="1"/>
</dbReference>
<evidence type="ECO:0000259" key="5">
    <source>
        <dbReference type="Pfam" id="PF25248"/>
    </source>
</evidence>
<proteinExistence type="predicted"/>
<accession>A0A6J2WAZ1</accession>
<feature type="compositionally biased region" description="Polar residues" evidence="1">
    <location>
        <begin position="1538"/>
        <end position="1552"/>
    </location>
</feature>
<feature type="domain" description="CFAP65-like ninth Ig-like" evidence="4">
    <location>
        <begin position="989"/>
        <end position="1170"/>
    </location>
</feature>
<evidence type="ECO:0000256" key="1">
    <source>
        <dbReference type="SAM" id="MobiDB-lite"/>
    </source>
</evidence>
<dbReference type="Gene3D" id="2.60.40.10">
    <property type="entry name" value="Immunoglobulins"/>
    <property type="match status" value="7"/>
</dbReference>
<evidence type="ECO:0000313" key="7">
    <source>
        <dbReference type="Proteomes" id="UP000504632"/>
    </source>
</evidence>
<feature type="domain" description="CFAP65 seventh Ig-like" evidence="6">
    <location>
        <begin position="762"/>
        <end position="852"/>
    </location>
</feature>
<dbReference type="OrthoDB" id="415597at2759"/>